<dbReference type="EMBL" id="QCXQ01000002">
    <property type="protein sequence ID" value="PWG00177.1"/>
    <property type="molecule type" value="Genomic_DNA"/>
</dbReference>
<dbReference type="GO" id="GO:0003700">
    <property type="term" value="F:DNA-binding transcription factor activity"/>
    <property type="evidence" value="ECO:0007669"/>
    <property type="project" value="TreeGrafter"/>
</dbReference>
<sequence length="327" mass="36435">MKSLTISDVAKAAGVSKTTLSRFLNGNYSHMSEATRQRIAQVVADLNYRPNRQAQALKSKHSHLLGIVVADMSNMYSTQLITGISRLARQEGYQLMMMSSDNSEAIEHDNLNRLLDQSVDGIIMQPTQRDSASYDFLMSQVPLVLVDRQTEPLTWPTVSSDNYFSTKQLATLIKQAEYQHIVVVSEPIHEVTTREQRFNGIQAVTNEFGLSLDLVEVHDSNPEVLHSDLLAYTTQKTAIVALNGRTLSLVLKMLIRNHVLIPDTVGVCGYDDWNWTELVGPGITSIEQDPTQIGVTAAELLLQEIRNGKQAIQNVVLPAELKNRHSL</sequence>
<dbReference type="PRINTS" id="PR00036">
    <property type="entry name" value="HTHLACI"/>
</dbReference>
<dbReference type="PANTHER" id="PTHR30146:SF145">
    <property type="entry name" value="RIBOSE OPERON REPRESSOR"/>
    <property type="match status" value="1"/>
</dbReference>
<dbReference type="PROSITE" id="PS50943">
    <property type="entry name" value="HTH_CROC1"/>
    <property type="match status" value="1"/>
</dbReference>
<dbReference type="PANTHER" id="PTHR30146">
    <property type="entry name" value="LACI-RELATED TRANSCRIPTIONAL REPRESSOR"/>
    <property type="match status" value="1"/>
</dbReference>
<dbReference type="InterPro" id="IPR010982">
    <property type="entry name" value="Lambda_DNA-bd_dom_sf"/>
</dbReference>
<dbReference type="SMART" id="SM00354">
    <property type="entry name" value="HTH_LACI"/>
    <property type="match status" value="1"/>
</dbReference>
<evidence type="ECO:0000313" key="7">
    <source>
        <dbReference type="Proteomes" id="UP000245080"/>
    </source>
</evidence>
<dbReference type="InterPro" id="IPR000843">
    <property type="entry name" value="HTH_LacI"/>
</dbReference>
<dbReference type="AlphaFoldDB" id="A0A2V1MYY8"/>
<dbReference type="Gene3D" id="1.10.260.40">
    <property type="entry name" value="lambda repressor-like DNA-binding domains"/>
    <property type="match status" value="1"/>
</dbReference>
<feature type="domain" description="HTH lacI-type" evidence="4">
    <location>
        <begin position="4"/>
        <end position="59"/>
    </location>
</feature>
<evidence type="ECO:0000256" key="3">
    <source>
        <dbReference type="ARBA" id="ARBA00023163"/>
    </source>
</evidence>
<name>A0A2V1MYY8_9LACO</name>
<dbReference type="InterPro" id="IPR001761">
    <property type="entry name" value="Peripla_BP/Lac1_sug-bd_dom"/>
</dbReference>
<dbReference type="RefSeq" id="WP_109250124.1">
    <property type="nucleotide sequence ID" value="NZ_QCXQ01000002.1"/>
</dbReference>
<evidence type="ECO:0000313" key="6">
    <source>
        <dbReference type="EMBL" id="PWG00177.1"/>
    </source>
</evidence>
<reference evidence="6 7" key="1">
    <citation type="journal article" date="2018" name="Int. J. Syst. Evol. Microbiol.">
        <title>Lactobacillus bambusae sp. nov., isolated from a traditional fermented Ma-bamboo shoots of Taiwan.</title>
        <authorList>
            <person name="Wang L.-T."/>
        </authorList>
    </citation>
    <scope>NUCLEOTIDE SEQUENCE [LARGE SCALE GENOMIC DNA]</scope>
    <source>
        <strain evidence="6 7">BS-W1</strain>
    </source>
</reference>
<evidence type="ECO:0000256" key="1">
    <source>
        <dbReference type="ARBA" id="ARBA00023015"/>
    </source>
</evidence>
<gene>
    <name evidence="6" type="ORF">DCM90_04385</name>
</gene>
<accession>A0A2V1MYY8</accession>
<dbReference type="Gene3D" id="3.40.50.2300">
    <property type="match status" value="2"/>
</dbReference>
<keyword evidence="3" id="KW-0804">Transcription</keyword>
<dbReference type="GO" id="GO:0000976">
    <property type="term" value="F:transcription cis-regulatory region binding"/>
    <property type="evidence" value="ECO:0007669"/>
    <property type="project" value="TreeGrafter"/>
</dbReference>
<dbReference type="Proteomes" id="UP000245080">
    <property type="component" value="Unassembled WGS sequence"/>
</dbReference>
<organism evidence="6 7">
    <name type="scientific">Levilactobacillus bambusae</name>
    <dbReference type="NCBI Taxonomy" id="2024736"/>
    <lineage>
        <taxon>Bacteria</taxon>
        <taxon>Bacillati</taxon>
        <taxon>Bacillota</taxon>
        <taxon>Bacilli</taxon>
        <taxon>Lactobacillales</taxon>
        <taxon>Lactobacillaceae</taxon>
        <taxon>Levilactobacillus</taxon>
    </lineage>
</organism>
<dbReference type="InterPro" id="IPR028082">
    <property type="entry name" value="Peripla_BP_I"/>
</dbReference>
<keyword evidence="7" id="KW-1185">Reference proteome</keyword>
<evidence type="ECO:0000259" key="5">
    <source>
        <dbReference type="PROSITE" id="PS50943"/>
    </source>
</evidence>
<dbReference type="SUPFAM" id="SSF53822">
    <property type="entry name" value="Periplasmic binding protein-like I"/>
    <property type="match status" value="1"/>
</dbReference>
<dbReference type="Pfam" id="PF00532">
    <property type="entry name" value="Peripla_BP_1"/>
    <property type="match status" value="1"/>
</dbReference>
<comment type="caution">
    <text evidence="6">The sequence shown here is derived from an EMBL/GenBank/DDBJ whole genome shotgun (WGS) entry which is preliminary data.</text>
</comment>
<dbReference type="PROSITE" id="PS50932">
    <property type="entry name" value="HTH_LACI_2"/>
    <property type="match status" value="1"/>
</dbReference>
<dbReference type="CDD" id="cd06283">
    <property type="entry name" value="PBP1_RegR_EndR_KdgR-like"/>
    <property type="match status" value="1"/>
</dbReference>
<keyword evidence="1" id="KW-0805">Transcription regulation</keyword>
<dbReference type="OrthoDB" id="1639518at2"/>
<dbReference type="Pfam" id="PF00356">
    <property type="entry name" value="LacI"/>
    <property type="match status" value="1"/>
</dbReference>
<evidence type="ECO:0000256" key="2">
    <source>
        <dbReference type="ARBA" id="ARBA00023125"/>
    </source>
</evidence>
<protein>
    <submittedName>
        <fullName evidence="6">Uncharacterized protein</fullName>
    </submittedName>
</protein>
<proteinExistence type="predicted"/>
<evidence type="ECO:0000259" key="4">
    <source>
        <dbReference type="PROSITE" id="PS50932"/>
    </source>
</evidence>
<feature type="domain" description="HTH cro/C1-type" evidence="5">
    <location>
        <begin position="2"/>
        <end position="29"/>
    </location>
</feature>
<keyword evidence="2" id="KW-0238">DNA-binding</keyword>
<dbReference type="PROSITE" id="PS00356">
    <property type="entry name" value="HTH_LACI_1"/>
    <property type="match status" value="1"/>
</dbReference>
<dbReference type="CDD" id="cd01392">
    <property type="entry name" value="HTH_LacI"/>
    <property type="match status" value="1"/>
</dbReference>
<dbReference type="InterPro" id="IPR001387">
    <property type="entry name" value="Cro/C1-type_HTH"/>
</dbReference>
<dbReference type="SUPFAM" id="SSF47413">
    <property type="entry name" value="lambda repressor-like DNA-binding domains"/>
    <property type="match status" value="1"/>
</dbReference>